<dbReference type="GeneID" id="20249496"/>
<feature type="domain" description="OCIA" evidence="3">
    <location>
        <begin position="23"/>
        <end position="102"/>
    </location>
</feature>
<keyword evidence="2" id="KW-0812">Transmembrane</keyword>
<sequence>MSAQDRQQFDPQRSQVVGLKMKLVLTPEEQAILKECQNESLFYSCLPISFVMGAGTHYLRHLGIIKGRYLGLTVALFTGYFAGKIAYLPKCKKKFETRIPNSTYSQLITGKITQQEYLQITQNEQQAASMAGYPQQYSNTQPDTEGAFNYDDGENETIKQNVTYDELRRKHREQYSGNQPATSKPKFDMQRMGEVDWSKPRMADNTNKGKGKKNQYGDEWDDGK</sequence>
<dbReference type="STRING" id="225164.V4BLE9"/>
<dbReference type="Proteomes" id="UP000030746">
    <property type="component" value="Unassembled WGS sequence"/>
</dbReference>
<dbReference type="CTD" id="20249496"/>
<evidence type="ECO:0000313" key="4">
    <source>
        <dbReference type="EMBL" id="ESO89464.1"/>
    </source>
</evidence>
<dbReference type="OrthoDB" id="6513616at2759"/>
<dbReference type="PANTHER" id="PTHR13336">
    <property type="entry name" value="OVARIAN CARCINOMA IMMUNOREACTIVE ANTIGEN"/>
    <property type="match status" value="1"/>
</dbReference>
<gene>
    <name evidence="4" type="ORF">LOTGIDRAFT_234305</name>
</gene>
<dbReference type="InterPro" id="IPR009764">
    <property type="entry name" value="OCIA_dom"/>
</dbReference>
<evidence type="ECO:0000313" key="5">
    <source>
        <dbReference type="Proteomes" id="UP000030746"/>
    </source>
</evidence>
<proteinExistence type="predicted"/>
<organism evidence="4 5">
    <name type="scientific">Lottia gigantea</name>
    <name type="common">Giant owl limpet</name>
    <dbReference type="NCBI Taxonomy" id="225164"/>
    <lineage>
        <taxon>Eukaryota</taxon>
        <taxon>Metazoa</taxon>
        <taxon>Spiralia</taxon>
        <taxon>Lophotrochozoa</taxon>
        <taxon>Mollusca</taxon>
        <taxon>Gastropoda</taxon>
        <taxon>Patellogastropoda</taxon>
        <taxon>Lottioidea</taxon>
        <taxon>Lottiidae</taxon>
        <taxon>Lottia</taxon>
    </lineage>
</organism>
<dbReference type="EMBL" id="KB202591">
    <property type="protein sequence ID" value="ESO89464.1"/>
    <property type="molecule type" value="Genomic_DNA"/>
</dbReference>
<accession>V4BLE9</accession>
<evidence type="ECO:0000256" key="1">
    <source>
        <dbReference type="SAM" id="MobiDB-lite"/>
    </source>
</evidence>
<keyword evidence="2" id="KW-1133">Transmembrane helix</keyword>
<evidence type="ECO:0000256" key="2">
    <source>
        <dbReference type="SAM" id="Phobius"/>
    </source>
</evidence>
<keyword evidence="2" id="KW-0472">Membrane</keyword>
<feature type="transmembrane region" description="Helical" evidence="2">
    <location>
        <begin position="69"/>
        <end position="88"/>
    </location>
</feature>
<dbReference type="PANTHER" id="PTHR13336:SF3">
    <property type="entry name" value="OCIA DOMAIN-CONTAINING PROTEIN 1"/>
    <property type="match status" value="1"/>
</dbReference>
<feature type="region of interest" description="Disordered" evidence="1">
    <location>
        <begin position="129"/>
        <end position="155"/>
    </location>
</feature>
<dbReference type="InterPro" id="IPR040187">
    <property type="entry name" value="OCAD1/2"/>
</dbReference>
<feature type="region of interest" description="Disordered" evidence="1">
    <location>
        <begin position="170"/>
        <end position="224"/>
    </location>
</feature>
<dbReference type="HOGENOM" id="CLU_083038_0_0_1"/>
<dbReference type="OMA" id="TYEVMLP"/>
<feature type="compositionally biased region" description="Basic and acidic residues" evidence="1">
    <location>
        <begin position="185"/>
        <end position="202"/>
    </location>
</feature>
<reference evidence="4 5" key="1">
    <citation type="journal article" date="2013" name="Nature">
        <title>Insights into bilaterian evolution from three spiralian genomes.</title>
        <authorList>
            <person name="Simakov O."/>
            <person name="Marletaz F."/>
            <person name="Cho S.J."/>
            <person name="Edsinger-Gonzales E."/>
            <person name="Havlak P."/>
            <person name="Hellsten U."/>
            <person name="Kuo D.H."/>
            <person name="Larsson T."/>
            <person name="Lv J."/>
            <person name="Arendt D."/>
            <person name="Savage R."/>
            <person name="Osoegawa K."/>
            <person name="de Jong P."/>
            <person name="Grimwood J."/>
            <person name="Chapman J.A."/>
            <person name="Shapiro H."/>
            <person name="Aerts A."/>
            <person name="Otillar R.P."/>
            <person name="Terry A.Y."/>
            <person name="Boore J.L."/>
            <person name="Grigoriev I.V."/>
            <person name="Lindberg D.R."/>
            <person name="Seaver E.C."/>
            <person name="Weisblat D.A."/>
            <person name="Putnam N.H."/>
            <person name="Rokhsar D.S."/>
        </authorList>
    </citation>
    <scope>NUCLEOTIDE SEQUENCE [LARGE SCALE GENOMIC DNA]</scope>
</reference>
<dbReference type="Pfam" id="PF07051">
    <property type="entry name" value="OCIA"/>
    <property type="match status" value="1"/>
</dbReference>
<dbReference type="RefSeq" id="XP_009059825.1">
    <property type="nucleotide sequence ID" value="XM_009061577.1"/>
</dbReference>
<keyword evidence="5" id="KW-1185">Reference proteome</keyword>
<protein>
    <recommendedName>
        <fullName evidence="3">OCIA domain-containing protein</fullName>
    </recommendedName>
</protein>
<dbReference type="AlphaFoldDB" id="V4BLE9"/>
<dbReference type="KEGG" id="lgi:LOTGIDRAFT_234305"/>
<evidence type="ECO:0000259" key="3">
    <source>
        <dbReference type="Pfam" id="PF07051"/>
    </source>
</evidence>
<dbReference type="GO" id="GO:0005768">
    <property type="term" value="C:endosome"/>
    <property type="evidence" value="ECO:0007669"/>
    <property type="project" value="TreeGrafter"/>
</dbReference>
<name>V4BLE9_LOTGI</name>